<feature type="signal peptide" evidence="1">
    <location>
        <begin position="1"/>
        <end position="28"/>
    </location>
</feature>
<dbReference type="InterPro" id="IPR011009">
    <property type="entry name" value="Kinase-like_dom_sf"/>
</dbReference>
<gene>
    <name evidence="2" type="ORF">CWI36_1370p0010</name>
</gene>
<accession>A0A4Q9L1R3</accession>
<evidence type="ECO:0000256" key="1">
    <source>
        <dbReference type="SAM" id="SignalP"/>
    </source>
</evidence>
<evidence type="ECO:0008006" key="4">
    <source>
        <dbReference type="Google" id="ProtNLM"/>
    </source>
</evidence>
<name>A0A4Q9L1R3_9MICR</name>
<reference evidence="2 3" key="1">
    <citation type="submission" date="2017-12" db="EMBL/GenBank/DDBJ databases">
        <authorList>
            <person name="Pombert J.-F."/>
            <person name="Haag K.L."/>
            <person name="Ebert D."/>
        </authorList>
    </citation>
    <scope>NUCLEOTIDE SEQUENCE [LARGE SCALE GENOMIC DNA]</scope>
    <source>
        <strain evidence="2">BE-OM-2</strain>
    </source>
</reference>
<keyword evidence="1" id="KW-0732">Signal</keyword>
<evidence type="ECO:0000313" key="2">
    <source>
        <dbReference type="EMBL" id="TBU01329.1"/>
    </source>
</evidence>
<comment type="caution">
    <text evidence="2">The sequence shown here is derived from an EMBL/GenBank/DDBJ whole genome shotgun (WGS) entry which is preliminary data.</text>
</comment>
<sequence length="294" mass="34991">MLQQIGIFIKMIFCLILYERTNISVVKCYEGNKNIKEVNISYNGLSKKYTLVKEIFKGKLVSMYLAHDILKETFVVKKRNIKKFPKRLSSNNPKLLENYLKIYSYSENDALFIMKQILDVLSHISFQHSIDYDFRHQNLMITDNLQVIFIEYREIGSYSTIKGQNNKKPPGYIKMVYFPTEIQTDFFNHCFEKNLYARFHAYQALLHPIFDPLYDFVFCFKDLNGNKYSEGKINIKIANKKLSYCNEDMVFEIDCCCLVLNRKRFNIILYPEIPKRFIRSFFLVATLITKYRNI</sequence>
<protein>
    <recommendedName>
        <fullName evidence="4">Protein kinase domain-containing protein</fullName>
    </recommendedName>
</protein>
<organism evidence="2 3">
    <name type="scientific">Hamiltosporidium magnivora</name>
    <dbReference type="NCBI Taxonomy" id="148818"/>
    <lineage>
        <taxon>Eukaryota</taxon>
        <taxon>Fungi</taxon>
        <taxon>Fungi incertae sedis</taxon>
        <taxon>Microsporidia</taxon>
        <taxon>Dubosqiidae</taxon>
        <taxon>Hamiltosporidium</taxon>
    </lineage>
</organism>
<evidence type="ECO:0000313" key="3">
    <source>
        <dbReference type="Proteomes" id="UP000291404"/>
    </source>
</evidence>
<dbReference type="SUPFAM" id="SSF56112">
    <property type="entry name" value="Protein kinase-like (PK-like)"/>
    <property type="match status" value="1"/>
</dbReference>
<feature type="chain" id="PRO_5020510988" description="Protein kinase domain-containing protein" evidence="1">
    <location>
        <begin position="29"/>
        <end position="294"/>
    </location>
</feature>
<dbReference type="VEuPathDB" id="MicrosporidiaDB:CWI36_1370p0010"/>
<dbReference type="Proteomes" id="UP000291404">
    <property type="component" value="Unassembled WGS sequence"/>
</dbReference>
<dbReference type="EMBL" id="PITI01001370">
    <property type="protein sequence ID" value="TBU01329.1"/>
    <property type="molecule type" value="Genomic_DNA"/>
</dbReference>
<dbReference type="AlphaFoldDB" id="A0A4Q9L1R3"/>
<dbReference type="VEuPathDB" id="MicrosporidiaDB:CWI39_1662p0010"/>
<keyword evidence="3" id="KW-1185">Reference proteome</keyword>
<proteinExistence type="predicted"/>